<dbReference type="GO" id="GO:0015344">
    <property type="term" value="F:siderophore uptake transmembrane transporter activity"/>
    <property type="evidence" value="ECO:0007669"/>
    <property type="project" value="TreeGrafter"/>
</dbReference>
<dbReference type="Gene3D" id="2.170.130.10">
    <property type="entry name" value="TonB-dependent receptor, plug domain"/>
    <property type="match status" value="1"/>
</dbReference>
<dbReference type="GO" id="GO:0009279">
    <property type="term" value="C:cell outer membrane"/>
    <property type="evidence" value="ECO:0007669"/>
    <property type="project" value="UniProtKB-SubCell"/>
</dbReference>
<evidence type="ECO:0000313" key="12">
    <source>
        <dbReference type="Proteomes" id="UP000281028"/>
    </source>
</evidence>
<evidence type="ECO:0000256" key="1">
    <source>
        <dbReference type="ARBA" id="ARBA00004571"/>
    </source>
</evidence>
<reference evidence="11" key="1">
    <citation type="submission" date="2020-05" db="EMBL/GenBank/DDBJ databases">
        <title>Chitinophaga laudate sp. nov., isolated from a tropical peat swamp.</title>
        <authorList>
            <person name="Goh C.B.S."/>
            <person name="Lee M.S."/>
            <person name="Parimannan S."/>
            <person name="Pasbakhsh P."/>
            <person name="Yule C.M."/>
            <person name="Rajandas H."/>
            <person name="Loke S."/>
            <person name="Croft L."/>
            <person name="Tan J.B.L."/>
        </authorList>
    </citation>
    <scope>NUCLEOTIDE SEQUENCE</scope>
    <source>
        <strain evidence="11">Mgbs1</strain>
    </source>
</reference>
<proteinExistence type="inferred from homology"/>
<dbReference type="PANTHER" id="PTHR30069:SF29">
    <property type="entry name" value="HEMOGLOBIN AND HEMOGLOBIN-HAPTOGLOBIN-BINDING PROTEIN 1-RELATED"/>
    <property type="match status" value="1"/>
</dbReference>
<dbReference type="GO" id="GO:0044718">
    <property type="term" value="P:siderophore transmembrane transport"/>
    <property type="evidence" value="ECO:0007669"/>
    <property type="project" value="TreeGrafter"/>
</dbReference>
<keyword evidence="6 8" id="KW-0472">Membrane</keyword>
<dbReference type="Pfam" id="PF13620">
    <property type="entry name" value="CarboxypepD_reg"/>
    <property type="match status" value="1"/>
</dbReference>
<comment type="subcellular location">
    <subcellularLocation>
        <location evidence="1 8">Cell outer membrane</location>
        <topology evidence="1 8">Multi-pass membrane protein</topology>
    </subcellularLocation>
</comment>
<name>A0A433W9D8_9BACT</name>
<dbReference type="Pfam" id="PF07715">
    <property type="entry name" value="Plug"/>
    <property type="match status" value="1"/>
</dbReference>
<keyword evidence="5" id="KW-0732">Signal</keyword>
<comment type="similarity">
    <text evidence="8">Belongs to the TonB-dependent receptor family.</text>
</comment>
<keyword evidence="2 8" id="KW-0813">Transport</keyword>
<evidence type="ECO:0000256" key="7">
    <source>
        <dbReference type="ARBA" id="ARBA00023237"/>
    </source>
</evidence>
<dbReference type="InterPro" id="IPR039426">
    <property type="entry name" value="TonB-dep_rcpt-like"/>
</dbReference>
<evidence type="ECO:0000256" key="8">
    <source>
        <dbReference type="PROSITE-ProRule" id="PRU01360"/>
    </source>
</evidence>
<dbReference type="SUPFAM" id="SSF49464">
    <property type="entry name" value="Carboxypeptidase regulatory domain-like"/>
    <property type="match status" value="1"/>
</dbReference>
<dbReference type="SUPFAM" id="SSF56935">
    <property type="entry name" value="Porins"/>
    <property type="match status" value="1"/>
</dbReference>
<keyword evidence="12" id="KW-1185">Reference proteome</keyword>
<evidence type="ECO:0000256" key="4">
    <source>
        <dbReference type="ARBA" id="ARBA00022692"/>
    </source>
</evidence>
<dbReference type="InterPro" id="IPR008969">
    <property type="entry name" value="CarboxyPept-like_regulatory"/>
</dbReference>
<evidence type="ECO:0000256" key="6">
    <source>
        <dbReference type="ARBA" id="ARBA00023136"/>
    </source>
</evidence>
<organism evidence="11 12">
    <name type="scientific">Chitinophaga solisilvae</name>
    <dbReference type="NCBI Taxonomy" id="1233460"/>
    <lineage>
        <taxon>Bacteria</taxon>
        <taxon>Pseudomonadati</taxon>
        <taxon>Bacteroidota</taxon>
        <taxon>Chitinophagia</taxon>
        <taxon>Chitinophagales</taxon>
        <taxon>Chitinophagaceae</taxon>
        <taxon>Chitinophaga</taxon>
    </lineage>
</organism>
<evidence type="ECO:0000256" key="2">
    <source>
        <dbReference type="ARBA" id="ARBA00022448"/>
    </source>
</evidence>
<protein>
    <submittedName>
        <fullName evidence="11">TonB-dependent receptor</fullName>
    </submittedName>
</protein>
<evidence type="ECO:0000256" key="5">
    <source>
        <dbReference type="ARBA" id="ARBA00022729"/>
    </source>
</evidence>
<dbReference type="InterPro" id="IPR036942">
    <property type="entry name" value="Beta-barrel_TonB_sf"/>
</dbReference>
<dbReference type="EMBL" id="RIAR02000001">
    <property type="protein sequence ID" value="NSL86263.1"/>
    <property type="molecule type" value="Genomic_DNA"/>
</dbReference>
<keyword evidence="4 8" id="KW-0812">Transmembrane</keyword>
<dbReference type="Pfam" id="PF14905">
    <property type="entry name" value="OMP_b-brl_3"/>
    <property type="match status" value="1"/>
</dbReference>
<keyword evidence="3 8" id="KW-1134">Transmembrane beta strand</keyword>
<accession>A0A433W9D8</accession>
<dbReference type="InterPro" id="IPR041700">
    <property type="entry name" value="OMP_b-brl_3"/>
</dbReference>
<dbReference type="PROSITE" id="PS52016">
    <property type="entry name" value="TONB_DEPENDENT_REC_3"/>
    <property type="match status" value="1"/>
</dbReference>
<dbReference type="InterPro" id="IPR037066">
    <property type="entry name" value="Plug_dom_sf"/>
</dbReference>
<dbReference type="AlphaFoldDB" id="A0A433W9D8"/>
<keyword evidence="11" id="KW-0675">Receptor</keyword>
<gene>
    <name evidence="11" type="ORF">ECE50_005450</name>
</gene>
<evidence type="ECO:0000259" key="9">
    <source>
        <dbReference type="Pfam" id="PF07715"/>
    </source>
</evidence>
<feature type="domain" description="Outer membrane protein beta-barrel" evidence="10">
    <location>
        <begin position="580"/>
        <end position="789"/>
    </location>
</feature>
<dbReference type="Proteomes" id="UP000281028">
    <property type="component" value="Unassembled WGS sequence"/>
</dbReference>
<dbReference type="OrthoDB" id="9812892at2"/>
<dbReference type="Gene3D" id="2.60.40.1120">
    <property type="entry name" value="Carboxypeptidase-like, regulatory domain"/>
    <property type="match status" value="1"/>
</dbReference>
<dbReference type="InterPro" id="IPR012910">
    <property type="entry name" value="Plug_dom"/>
</dbReference>
<evidence type="ECO:0000256" key="3">
    <source>
        <dbReference type="ARBA" id="ARBA00022452"/>
    </source>
</evidence>
<dbReference type="Gene3D" id="2.40.170.20">
    <property type="entry name" value="TonB-dependent receptor, beta-barrel domain"/>
    <property type="match status" value="1"/>
</dbReference>
<feature type="domain" description="TonB-dependent receptor plug" evidence="9">
    <location>
        <begin position="122"/>
        <end position="225"/>
    </location>
</feature>
<dbReference type="PANTHER" id="PTHR30069">
    <property type="entry name" value="TONB-DEPENDENT OUTER MEMBRANE RECEPTOR"/>
    <property type="match status" value="1"/>
</dbReference>
<comment type="caution">
    <text evidence="11">The sequence shown here is derived from an EMBL/GenBank/DDBJ whole genome shotgun (WGS) entry which is preliminary data.</text>
</comment>
<sequence>MTRLLLLLTWLLTALPALAQHPAGSVRGEVTDQEGRPVNGATITLQGIGLHTVADRHGRFRVEKIAPGSYILRITAVGYATAEQQVTIAPGVSAVIAIRLQPAAYEVKQVEVAARSAAQAVKEQVFAADVLDVKQLRDRSTDMNRLLDAMPGIRVRESGGLGSSFNYSIHGLSGKAVRFFLDGVPMETFGSGFSISNFPLNMLDRIEVYKGVTPAWLGGDALGGAINLVTRKDIRNYIDASYSYGSYQTHKTAVSGRWRQQATGFTFQAGAAYNYSRNNYQVWGPTVEIADENFRPVPGEHRFRRFNDDYSSLTVKAEAGFTNKPWADQLLLGVNVSELHKGIQTGRTMAFVYGDVRYKENFVMPTLRYTKQDLFTKGLRVDVFASMNRLEGTTIDTGTRKYDWSGKVVEIVEGELGGAYTQRSRYTFTDKTALAIANASYTPGANQTISLAYTLNNTRRQGKDDIARAQWTIPFLEPQQLTRHISSLSYEARLFSGKWTNVFFVKNFSYKASANIYDYNEGAQKEVIKIRGTDNAWGIGYGTKIDAGHQMLLKFSAENTSRLPDAAELLGDGNTILNAPKLKPERSLNFNTSVQKTFDKKQYRLGMELGVFYRDVKDLIWLGEGTLYGTARYENISRIRSAGAELSVHYSNRKWLELSANGTWQDIRNRQRYMSNGATNLMYDDKMKNMPSLMANAEIRLRYPDMLRKGEHLSFYVNTHYVEKYYLNWPSMAEKDTKMAIPQQFVQDAGLTYSFRDNRCSVTIECRNLLNKQVYDNFLLQKPGRFNSIQLRYFFHNKPN</sequence>
<keyword evidence="7 8" id="KW-0998">Cell outer membrane</keyword>
<evidence type="ECO:0000259" key="10">
    <source>
        <dbReference type="Pfam" id="PF14905"/>
    </source>
</evidence>
<evidence type="ECO:0000313" key="11">
    <source>
        <dbReference type="EMBL" id="NSL86263.1"/>
    </source>
</evidence>